<gene>
    <name evidence="1" type="ORF">DFR74_101395</name>
</gene>
<dbReference type="AlphaFoldDB" id="A0A366E1Y8"/>
<keyword evidence="2" id="KW-1185">Reference proteome</keyword>
<reference evidence="1 2" key="1">
    <citation type="submission" date="2018-06" db="EMBL/GenBank/DDBJ databases">
        <title>Genomic Encyclopedia of Type Strains, Phase IV (KMG-IV): sequencing the most valuable type-strain genomes for metagenomic binning, comparative biology and taxonomic classification.</title>
        <authorList>
            <person name="Goeker M."/>
        </authorList>
    </citation>
    <scope>NUCLEOTIDE SEQUENCE [LARGE SCALE GENOMIC DNA]</scope>
    <source>
        <strain evidence="1 2">DSM 44599</strain>
    </source>
</reference>
<proteinExistence type="predicted"/>
<sequence>MEALLVLLGIAFAAVLVIAFFFTVGARKQIDTYAKAPYNHVIDVVRDHFGSVWWRAVDGPGDLNFQARGFGLASVGNDKPVLSVTVTQMDNGNVSVAVWMSSWSQRMGIAGCCDRVYLKRRKLIQKIDAL</sequence>
<protein>
    <submittedName>
        <fullName evidence="1">Uncharacterized protein</fullName>
    </submittedName>
</protein>
<name>A0A366E1Y8_9NOCA</name>
<dbReference type="Proteomes" id="UP000252586">
    <property type="component" value="Unassembled WGS sequence"/>
</dbReference>
<dbReference type="RefSeq" id="WP_067504279.1">
    <property type="nucleotide sequence ID" value="NZ_CP107943.1"/>
</dbReference>
<evidence type="ECO:0000313" key="1">
    <source>
        <dbReference type="EMBL" id="RBO96380.1"/>
    </source>
</evidence>
<accession>A0A366E1Y8</accession>
<comment type="caution">
    <text evidence="1">The sequence shown here is derived from an EMBL/GenBank/DDBJ whole genome shotgun (WGS) entry which is preliminary data.</text>
</comment>
<evidence type="ECO:0000313" key="2">
    <source>
        <dbReference type="Proteomes" id="UP000252586"/>
    </source>
</evidence>
<dbReference type="EMBL" id="QNRE01000001">
    <property type="protein sequence ID" value="RBO96380.1"/>
    <property type="molecule type" value="Genomic_DNA"/>
</dbReference>
<dbReference type="STRING" id="1210090.GCA_001613185_01110"/>
<organism evidence="1 2">
    <name type="scientific">Nocardia puris</name>
    <dbReference type="NCBI Taxonomy" id="208602"/>
    <lineage>
        <taxon>Bacteria</taxon>
        <taxon>Bacillati</taxon>
        <taxon>Actinomycetota</taxon>
        <taxon>Actinomycetes</taxon>
        <taxon>Mycobacteriales</taxon>
        <taxon>Nocardiaceae</taxon>
        <taxon>Nocardia</taxon>
    </lineage>
</organism>